<evidence type="ECO:0000313" key="2">
    <source>
        <dbReference type="Proteomes" id="UP001321763"/>
    </source>
</evidence>
<accession>A0ABC8EGE3</accession>
<gene>
    <name evidence="1" type="ORF">K234311028_p20360</name>
</gene>
<dbReference type="RefSeq" id="WP_317725147.1">
    <property type="nucleotide sequence ID" value="NZ_AP026820.1"/>
</dbReference>
<geneLocation type="plasmid" evidence="1 2">
    <name>pKHSU-234311-028-2</name>
</geneLocation>
<evidence type="ECO:0000313" key="1">
    <source>
        <dbReference type="EMBL" id="BDR82553.1"/>
    </source>
</evidence>
<name>A0ABC8EGE3_CLOTA</name>
<proteinExistence type="predicted"/>
<dbReference type="Pfam" id="PF05521">
    <property type="entry name" value="Phage_HCP"/>
    <property type="match status" value="1"/>
</dbReference>
<sequence length="106" mass="12525">MDPGKLDKRIEFIYKGSDTDEDGYSIKSNWISFRKCWASIRGLRGKIFYAAAQTQSENNKIFNCRYFKGLTENMKIKYNSNLYDITSINDLNEKHIEYEIYAKEVK</sequence>
<reference evidence="1 2" key="1">
    <citation type="submission" date="2022-09" db="EMBL/GenBank/DDBJ databases">
        <title>complete genome sequences of Clostridium tetani str. KHSU-234311-028 isolated from soil.</title>
        <authorList>
            <person name="Sekizuka T."/>
            <person name="Shitada C."/>
            <person name="Takahashi M."/>
            <person name="Kuroda M."/>
        </authorList>
    </citation>
    <scope>NUCLEOTIDE SEQUENCE [LARGE SCALE GENOMIC DNA]</scope>
    <source>
        <strain evidence="1 2">KHSU-234311-028</strain>
        <plasmid evidence="1 2">pKHSU-234311-028-2</plasmid>
    </source>
</reference>
<dbReference type="Gene3D" id="2.40.10.270">
    <property type="entry name" value="Bacteriophage SPP1 head-tail adaptor protein"/>
    <property type="match status" value="1"/>
</dbReference>
<dbReference type="EMBL" id="AP026820">
    <property type="protein sequence ID" value="BDR82553.1"/>
    <property type="molecule type" value="Genomic_DNA"/>
</dbReference>
<evidence type="ECO:0008006" key="3">
    <source>
        <dbReference type="Google" id="ProtNLM"/>
    </source>
</evidence>
<dbReference type="InterPro" id="IPR038666">
    <property type="entry name" value="SSP1_head-tail_sf"/>
</dbReference>
<dbReference type="AlphaFoldDB" id="A0ABC8EGE3"/>
<protein>
    <recommendedName>
        <fullName evidence="3">Head-tail adaptor protein</fullName>
    </recommendedName>
</protein>
<dbReference type="Proteomes" id="UP001321763">
    <property type="component" value="Plasmid pKHSU-234311-028-2"/>
</dbReference>
<dbReference type="NCBIfam" id="TIGR01563">
    <property type="entry name" value="gp16_SPP1"/>
    <property type="match status" value="1"/>
</dbReference>
<keyword evidence="1" id="KW-0614">Plasmid</keyword>
<organism evidence="1 2">
    <name type="scientific">Clostridium tetani</name>
    <dbReference type="NCBI Taxonomy" id="1513"/>
    <lineage>
        <taxon>Bacteria</taxon>
        <taxon>Bacillati</taxon>
        <taxon>Bacillota</taxon>
        <taxon>Clostridia</taxon>
        <taxon>Eubacteriales</taxon>
        <taxon>Clostridiaceae</taxon>
        <taxon>Clostridium</taxon>
    </lineage>
</organism>
<dbReference type="InterPro" id="IPR008767">
    <property type="entry name" value="Phage_SPP1_head-tail_adaptor"/>
</dbReference>